<evidence type="ECO:0000313" key="2">
    <source>
        <dbReference type="Proteomes" id="UP000011115"/>
    </source>
</evidence>
<dbReference type="Gramene" id="PGSC0003DMT400053875">
    <property type="protein sequence ID" value="PGSC0003DMT400053875"/>
    <property type="gene ID" value="PGSC0003DMG400020904"/>
</dbReference>
<reference evidence="2" key="1">
    <citation type="journal article" date="2011" name="Nature">
        <title>Genome sequence and analysis of the tuber crop potato.</title>
        <authorList>
            <consortium name="The Potato Genome Sequencing Consortium"/>
        </authorList>
    </citation>
    <scope>NUCLEOTIDE SEQUENCE [LARGE SCALE GENOMIC DNA]</scope>
    <source>
        <strain evidence="2">cv. DM1-3 516 R44</strain>
    </source>
</reference>
<dbReference type="HOGENOM" id="CLU_3017997_0_0_1"/>
<protein>
    <submittedName>
        <fullName evidence="1">Uncharacterized protein</fullName>
    </submittedName>
</protein>
<dbReference type="EnsemblPlants" id="PGSC0003DMT400053875">
    <property type="protein sequence ID" value="PGSC0003DMT400053875"/>
    <property type="gene ID" value="PGSC0003DMG400020904"/>
</dbReference>
<sequence length="56" mass="6591">METRNGEEFNKGKMILPFSEQLNRDSYEQRVSNNFKTTEIPASFASSDHKKQKCHR</sequence>
<dbReference type="InParanoid" id="M1BVK9"/>
<name>M1BVK9_SOLTU</name>
<proteinExistence type="predicted"/>
<organism evidence="1 2">
    <name type="scientific">Solanum tuberosum</name>
    <name type="common">Potato</name>
    <dbReference type="NCBI Taxonomy" id="4113"/>
    <lineage>
        <taxon>Eukaryota</taxon>
        <taxon>Viridiplantae</taxon>
        <taxon>Streptophyta</taxon>
        <taxon>Embryophyta</taxon>
        <taxon>Tracheophyta</taxon>
        <taxon>Spermatophyta</taxon>
        <taxon>Magnoliopsida</taxon>
        <taxon>eudicotyledons</taxon>
        <taxon>Gunneridae</taxon>
        <taxon>Pentapetalae</taxon>
        <taxon>asterids</taxon>
        <taxon>lamiids</taxon>
        <taxon>Solanales</taxon>
        <taxon>Solanaceae</taxon>
        <taxon>Solanoideae</taxon>
        <taxon>Solaneae</taxon>
        <taxon>Solanum</taxon>
    </lineage>
</organism>
<dbReference type="AlphaFoldDB" id="M1BVK9"/>
<evidence type="ECO:0000313" key="1">
    <source>
        <dbReference type="EnsemblPlants" id="PGSC0003DMT400053875"/>
    </source>
</evidence>
<reference evidence="1" key="2">
    <citation type="submission" date="2015-06" db="UniProtKB">
        <authorList>
            <consortium name="EnsemblPlants"/>
        </authorList>
    </citation>
    <scope>IDENTIFICATION</scope>
    <source>
        <strain evidence="1">DM1-3 516 R44</strain>
    </source>
</reference>
<accession>M1BVK9</accession>
<dbReference type="Proteomes" id="UP000011115">
    <property type="component" value="Unassembled WGS sequence"/>
</dbReference>
<keyword evidence="2" id="KW-1185">Reference proteome</keyword>
<dbReference type="PaxDb" id="4113-PGSC0003DMT400053875"/>